<evidence type="ECO:0000259" key="2">
    <source>
        <dbReference type="PROSITE" id="PS50994"/>
    </source>
</evidence>
<dbReference type="Gene3D" id="3.30.420.10">
    <property type="entry name" value="Ribonuclease H-like superfamily/Ribonuclease H"/>
    <property type="match status" value="1"/>
</dbReference>
<dbReference type="InterPro" id="IPR050951">
    <property type="entry name" value="Retrovirus_Pol_polyprotein"/>
</dbReference>
<sequence>MPKGKQKTWEEIWTTSTHRRPKHPWETINMDWVTGLGPGGKEHSKACLVIVDRYRKSVRCLSFHKEDTAMDTALLFWNNIIATCGVPMIISSDRKPKFTSEFWTNIYDMLRIKLAFSTAHNLQKDGLAERKIQTMEDIIKRFCAYGMEYKNHEGYTHHWATLLPEVQLANNTSQHFTTGKLPSLVERGWNPLLPVDHLKKNLLTIHPTAKDFHDM</sequence>
<dbReference type="InterPro" id="IPR001584">
    <property type="entry name" value="Integrase_cat-core"/>
</dbReference>
<reference evidence="3" key="1">
    <citation type="submission" date="2021-03" db="EMBL/GenBank/DDBJ databases">
        <title>Draft genome sequence of rust myrtle Austropuccinia psidii MF-1, a brazilian biotype.</title>
        <authorList>
            <person name="Quecine M.C."/>
            <person name="Pachon D.M.R."/>
            <person name="Bonatelli M.L."/>
            <person name="Correr F.H."/>
            <person name="Franceschini L.M."/>
            <person name="Leite T.F."/>
            <person name="Margarido G.R.A."/>
            <person name="Almeida C.A."/>
            <person name="Ferrarezi J.A."/>
            <person name="Labate C.A."/>
        </authorList>
    </citation>
    <scope>NUCLEOTIDE SEQUENCE</scope>
    <source>
        <strain evidence="3">MF-1</strain>
    </source>
</reference>
<keyword evidence="1" id="KW-0694">RNA-binding</keyword>
<name>A0A9Q3BCI3_9BASI</name>
<dbReference type="InterPro" id="IPR012337">
    <property type="entry name" value="RNaseH-like_sf"/>
</dbReference>
<dbReference type="PANTHER" id="PTHR37984">
    <property type="entry name" value="PROTEIN CBG26694"/>
    <property type="match status" value="1"/>
</dbReference>
<dbReference type="GO" id="GO:0005634">
    <property type="term" value="C:nucleus"/>
    <property type="evidence" value="ECO:0007669"/>
    <property type="project" value="UniProtKB-ARBA"/>
</dbReference>
<dbReference type="Proteomes" id="UP000765509">
    <property type="component" value="Unassembled WGS sequence"/>
</dbReference>
<keyword evidence="4" id="KW-1185">Reference proteome</keyword>
<comment type="caution">
    <text evidence="3">The sequence shown here is derived from an EMBL/GenBank/DDBJ whole genome shotgun (WGS) entry which is preliminary data.</text>
</comment>
<dbReference type="PROSITE" id="PS50994">
    <property type="entry name" value="INTEGRASE"/>
    <property type="match status" value="1"/>
</dbReference>
<evidence type="ECO:0000313" key="3">
    <source>
        <dbReference type="EMBL" id="MBW0462755.1"/>
    </source>
</evidence>
<dbReference type="PANTHER" id="PTHR37984:SF5">
    <property type="entry name" value="PROTEIN NYNRIN-LIKE"/>
    <property type="match status" value="1"/>
</dbReference>
<dbReference type="SUPFAM" id="SSF53098">
    <property type="entry name" value="Ribonuclease H-like"/>
    <property type="match status" value="1"/>
</dbReference>
<dbReference type="GO" id="GO:0015074">
    <property type="term" value="P:DNA integration"/>
    <property type="evidence" value="ECO:0007669"/>
    <property type="project" value="InterPro"/>
</dbReference>
<dbReference type="InterPro" id="IPR036397">
    <property type="entry name" value="RNaseH_sf"/>
</dbReference>
<protein>
    <recommendedName>
        <fullName evidence="2">Integrase catalytic domain-containing protein</fullName>
    </recommendedName>
</protein>
<dbReference type="GO" id="GO:0003723">
    <property type="term" value="F:RNA binding"/>
    <property type="evidence" value="ECO:0007669"/>
    <property type="project" value="UniProtKB-KW"/>
</dbReference>
<dbReference type="EMBL" id="AVOT02000411">
    <property type="protein sequence ID" value="MBW0462755.1"/>
    <property type="molecule type" value="Genomic_DNA"/>
</dbReference>
<organism evidence="3 4">
    <name type="scientific">Austropuccinia psidii MF-1</name>
    <dbReference type="NCBI Taxonomy" id="1389203"/>
    <lineage>
        <taxon>Eukaryota</taxon>
        <taxon>Fungi</taxon>
        <taxon>Dikarya</taxon>
        <taxon>Basidiomycota</taxon>
        <taxon>Pucciniomycotina</taxon>
        <taxon>Pucciniomycetes</taxon>
        <taxon>Pucciniales</taxon>
        <taxon>Sphaerophragmiaceae</taxon>
        <taxon>Austropuccinia</taxon>
    </lineage>
</organism>
<evidence type="ECO:0000313" key="4">
    <source>
        <dbReference type="Proteomes" id="UP000765509"/>
    </source>
</evidence>
<evidence type="ECO:0000256" key="1">
    <source>
        <dbReference type="ARBA" id="ARBA00022884"/>
    </source>
</evidence>
<proteinExistence type="predicted"/>
<feature type="domain" description="Integrase catalytic" evidence="2">
    <location>
        <begin position="20"/>
        <end position="190"/>
    </location>
</feature>
<accession>A0A9Q3BCI3</accession>
<dbReference type="AlphaFoldDB" id="A0A9Q3BCI3"/>
<gene>
    <name evidence="3" type="ORF">O181_002470</name>
</gene>